<dbReference type="GO" id="GO:0016050">
    <property type="term" value="P:vesicle organization"/>
    <property type="evidence" value="ECO:0007669"/>
    <property type="project" value="TreeGrafter"/>
</dbReference>
<evidence type="ECO:0000256" key="6">
    <source>
        <dbReference type="ARBA" id="ARBA00022753"/>
    </source>
</evidence>
<evidence type="ECO:0000313" key="13">
    <source>
        <dbReference type="RefSeq" id="XP_030639140.1"/>
    </source>
</evidence>
<dbReference type="RefSeq" id="XP_030639140.1">
    <property type="nucleotide sequence ID" value="XM_030783280.1"/>
</dbReference>
<comment type="subcellular location">
    <subcellularLocation>
        <location evidence="2">Cytoplasm</location>
    </subcellularLocation>
    <subcellularLocation>
        <location evidence="10">Endomembrane system</location>
        <topology evidence="10">Peripheral membrane protein</topology>
        <orientation evidence="10">Cytoplasmic side</orientation>
    </subcellularLocation>
    <subcellularLocation>
        <location evidence="1">Endosome</location>
    </subcellularLocation>
</comment>
<evidence type="ECO:0000313" key="12">
    <source>
        <dbReference type="Proteomes" id="UP000504632"/>
    </source>
</evidence>
<dbReference type="GO" id="GO:0006886">
    <property type="term" value="P:intracellular protein transport"/>
    <property type="evidence" value="ECO:0007669"/>
    <property type="project" value="InterPro"/>
</dbReference>
<dbReference type="GO" id="GO:0060271">
    <property type="term" value="P:cilium assembly"/>
    <property type="evidence" value="ECO:0007669"/>
    <property type="project" value="TreeGrafter"/>
</dbReference>
<proteinExistence type="inferred from homology"/>
<dbReference type="SUPFAM" id="SSF64268">
    <property type="entry name" value="PX domain"/>
    <property type="match status" value="1"/>
</dbReference>
<keyword evidence="4" id="KW-0813">Transport</keyword>
<dbReference type="InterPro" id="IPR043544">
    <property type="entry name" value="SNX10/11"/>
</dbReference>
<evidence type="ECO:0000256" key="4">
    <source>
        <dbReference type="ARBA" id="ARBA00022448"/>
    </source>
</evidence>
<reference evidence="13" key="1">
    <citation type="submission" date="2025-08" db="UniProtKB">
        <authorList>
            <consortium name="RefSeq"/>
        </authorList>
    </citation>
    <scope>IDENTIFICATION</scope>
</reference>
<accession>A0A6J2W1D2</accession>
<evidence type="ECO:0000256" key="2">
    <source>
        <dbReference type="ARBA" id="ARBA00004496"/>
    </source>
</evidence>
<evidence type="ECO:0000256" key="7">
    <source>
        <dbReference type="ARBA" id="ARBA00022927"/>
    </source>
</evidence>
<dbReference type="InterPro" id="IPR001683">
    <property type="entry name" value="PX_dom"/>
</dbReference>
<keyword evidence="12" id="KW-1185">Reference proteome</keyword>
<dbReference type="PANTHER" id="PTHR46209">
    <property type="entry name" value="PX DOMAIN-CONTAINING PROTEIN"/>
    <property type="match status" value="1"/>
</dbReference>
<dbReference type="GO" id="GO:0005768">
    <property type="term" value="C:endosome"/>
    <property type="evidence" value="ECO:0007669"/>
    <property type="project" value="UniProtKB-SubCell"/>
</dbReference>
<keyword evidence="6" id="KW-0967">Endosome</keyword>
<dbReference type="Gene3D" id="3.30.1520.10">
    <property type="entry name" value="Phox-like domain"/>
    <property type="match status" value="1"/>
</dbReference>
<evidence type="ECO:0000256" key="9">
    <source>
        <dbReference type="ARBA" id="ARBA00023136"/>
    </source>
</evidence>
<dbReference type="CTD" id="569469"/>
<evidence type="ECO:0000256" key="1">
    <source>
        <dbReference type="ARBA" id="ARBA00004177"/>
    </source>
</evidence>
<keyword evidence="5" id="KW-0963">Cytoplasm</keyword>
<dbReference type="GO" id="GO:1901981">
    <property type="term" value="F:phosphatidylinositol phosphate binding"/>
    <property type="evidence" value="ECO:0007669"/>
    <property type="project" value="TreeGrafter"/>
</dbReference>
<dbReference type="SMART" id="SM00312">
    <property type="entry name" value="PX"/>
    <property type="match status" value="1"/>
</dbReference>
<evidence type="ECO:0000256" key="5">
    <source>
        <dbReference type="ARBA" id="ARBA00022490"/>
    </source>
</evidence>
<evidence type="ECO:0000256" key="3">
    <source>
        <dbReference type="ARBA" id="ARBA00010883"/>
    </source>
</evidence>
<dbReference type="Pfam" id="PF00787">
    <property type="entry name" value="PX"/>
    <property type="match status" value="1"/>
</dbReference>
<evidence type="ECO:0000259" key="11">
    <source>
        <dbReference type="PROSITE" id="PS50195"/>
    </source>
</evidence>
<dbReference type="InterPro" id="IPR036871">
    <property type="entry name" value="PX_dom_sf"/>
</dbReference>
<keyword evidence="9" id="KW-0472">Membrane</keyword>
<comment type="similarity">
    <text evidence="3">Belongs to the sorting nexin family.</text>
</comment>
<dbReference type="Proteomes" id="UP000504632">
    <property type="component" value="Chromosome 8"/>
</dbReference>
<keyword evidence="7" id="KW-0653">Protein transport</keyword>
<gene>
    <name evidence="13" type="primary">snx10b</name>
</gene>
<evidence type="ECO:0000256" key="8">
    <source>
        <dbReference type="ARBA" id="ARBA00023121"/>
    </source>
</evidence>
<dbReference type="PANTHER" id="PTHR46209:SF4">
    <property type="entry name" value="SORTING NEXIN-10B"/>
    <property type="match status" value="1"/>
</dbReference>
<dbReference type="AlphaFoldDB" id="A0A6J2W1D2"/>
<dbReference type="CDD" id="cd06898">
    <property type="entry name" value="PX_SNX10"/>
    <property type="match status" value="1"/>
</dbReference>
<keyword evidence="8" id="KW-0446">Lipid-binding</keyword>
<dbReference type="GeneID" id="115819779"/>
<protein>
    <submittedName>
        <fullName evidence="13">Sorting nexin-10B</fullName>
    </submittedName>
</protein>
<dbReference type="PROSITE" id="PS50195">
    <property type="entry name" value="PX"/>
    <property type="match status" value="1"/>
</dbReference>
<dbReference type="OrthoDB" id="5227681at2759"/>
<name>A0A6J2W1D2_CHACN</name>
<feature type="domain" description="PX" evidence="11">
    <location>
        <begin position="4"/>
        <end position="122"/>
    </location>
</feature>
<evidence type="ECO:0000256" key="10">
    <source>
        <dbReference type="ARBA" id="ARBA00029433"/>
    </source>
</evidence>
<dbReference type="InParanoid" id="A0A6J2W1D2"/>
<organism evidence="12 13">
    <name type="scientific">Chanos chanos</name>
    <name type="common">Milkfish</name>
    <name type="synonym">Mugil chanos</name>
    <dbReference type="NCBI Taxonomy" id="29144"/>
    <lineage>
        <taxon>Eukaryota</taxon>
        <taxon>Metazoa</taxon>
        <taxon>Chordata</taxon>
        <taxon>Craniata</taxon>
        <taxon>Vertebrata</taxon>
        <taxon>Euteleostomi</taxon>
        <taxon>Actinopterygii</taxon>
        <taxon>Neopterygii</taxon>
        <taxon>Teleostei</taxon>
        <taxon>Ostariophysi</taxon>
        <taxon>Gonorynchiformes</taxon>
        <taxon>Chanidae</taxon>
        <taxon>Chanos</taxon>
    </lineage>
</organism>
<sequence length="161" mass="18866">MQEFTSVWVRDPRMQREDFWHAYMDYEICIHTNSPAFTKKTSCVRRRYSEFVWLRQRLQNNVLLIVRVPELPPKNPFFSMNNSRHISVRMEGLRNFLEEVLRRPVLLSDSCLHLFLQSPLSVSQMEACADGRTRCSVSQAILSSPAVLRFGPKSQEEAESE</sequence>